<protein>
    <submittedName>
        <fullName evidence="1">Uncharacterized protein</fullName>
    </submittedName>
</protein>
<reference evidence="1" key="1">
    <citation type="journal article" date="2016" name="Mol. Biol. Evol.">
        <title>Comparative Genomics of Early-Diverging Mushroom-Forming Fungi Provides Insights into the Origins of Lignocellulose Decay Capabilities.</title>
        <authorList>
            <person name="Nagy L.G."/>
            <person name="Riley R."/>
            <person name="Tritt A."/>
            <person name="Adam C."/>
            <person name="Daum C."/>
            <person name="Floudas D."/>
            <person name="Sun H."/>
            <person name="Yadav J.S."/>
            <person name="Pangilinan J."/>
            <person name="Larsson K.H."/>
            <person name="Matsuura K."/>
            <person name="Barry K."/>
            <person name="Labutti K."/>
            <person name="Kuo R."/>
            <person name="Ohm R.A."/>
            <person name="Bhattacharya S.S."/>
            <person name="Shirouzu T."/>
            <person name="Yoshinaga Y."/>
            <person name="Martin F.M."/>
            <person name="Grigoriev I.V."/>
            <person name="Hibbett D.S."/>
        </authorList>
    </citation>
    <scope>NUCLEOTIDE SEQUENCE [LARGE SCALE GENOMIC DNA]</scope>
    <source>
        <strain evidence="1">CBS 109695</strain>
    </source>
</reference>
<gene>
    <name evidence="1" type="ORF">FIBSPDRAFT_109115</name>
</gene>
<organism evidence="1">
    <name type="scientific">Athelia psychrophila</name>
    <dbReference type="NCBI Taxonomy" id="1759441"/>
    <lineage>
        <taxon>Eukaryota</taxon>
        <taxon>Fungi</taxon>
        <taxon>Dikarya</taxon>
        <taxon>Basidiomycota</taxon>
        <taxon>Agaricomycotina</taxon>
        <taxon>Agaricomycetes</taxon>
        <taxon>Agaricomycetidae</taxon>
        <taxon>Atheliales</taxon>
        <taxon>Atheliaceae</taxon>
        <taxon>Athelia</taxon>
    </lineage>
</organism>
<dbReference type="AlphaFoldDB" id="A0A166TCP7"/>
<name>A0A166TCP7_9AGAM</name>
<proteinExistence type="predicted"/>
<sequence>MLTIYLPPMLRLTPLRGVASSSVAEGVDWVLISRGIRRVRRGANNFPRQVKKMVHSGLLVHDHAVGHDEQQSGRVCKCHHVGDDGKKVCHSHKCREHDHGGRLKRHGKHHAHAYSRQSPTIPHFISTMLLVLLKHPGS</sequence>
<evidence type="ECO:0000313" key="1">
    <source>
        <dbReference type="EMBL" id="KZP30474.1"/>
    </source>
</evidence>
<accession>A0A166TCP7</accession>
<dbReference type="EMBL" id="KV417493">
    <property type="protein sequence ID" value="KZP30474.1"/>
    <property type="molecule type" value="Genomic_DNA"/>
</dbReference>